<feature type="transmembrane region" description="Helical" evidence="7">
    <location>
        <begin position="92"/>
        <end position="112"/>
    </location>
</feature>
<dbReference type="GO" id="GO:0012505">
    <property type="term" value="C:endomembrane system"/>
    <property type="evidence" value="ECO:0007669"/>
    <property type="project" value="UniProtKB-SubCell"/>
</dbReference>
<name>A0AA38IM79_9CUCU</name>
<dbReference type="GO" id="GO:0019842">
    <property type="term" value="F:vitamin binding"/>
    <property type="evidence" value="ECO:0007669"/>
    <property type="project" value="TreeGrafter"/>
</dbReference>
<dbReference type="Proteomes" id="UP001168821">
    <property type="component" value="Unassembled WGS sequence"/>
</dbReference>
<dbReference type="AlphaFoldDB" id="A0AA38IM79"/>
<keyword evidence="3 7" id="KW-1133">Transmembrane helix</keyword>
<dbReference type="GO" id="GO:0008488">
    <property type="term" value="F:gamma-glutamyl carboxylase activity"/>
    <property type="evidence" value="ECO:0007669"/>
    <property type="project" value="InterPro"/>
</dbReference>
<dbReference type="InterPro" id="IPR011020">
    <property type="entry name" value="HTTM-like"/>
</dbReference>
<dbReference type="InterPro" id="IPR053935">
    <property type="entry name" value="VKGC_lumenal_dom"/>
</dbReference>
<sequence>MERESERNLNDGIKKEESRLFGITTYRNFKFKELIENGAYEKVVRYMYRPTDPSSLGVIRFLFGLLMLVDLPEERGGSEIDIRWGEPRDCHFPLFPIMQPLAFPHMALLYGLMWFGACGIMLGYKFRLSTLLFGIPYWYLLLLDKSFWNNHSYLYGIVTILLAGSSANNYFSVDSLLDEKKKNRDVPYWNYFILKFQFFLLYFLAGLKKTDTEWIEGYSMTDLGSHWVFAPFKIILTSDQIDYLVVHWFGFILDLTVGFWMLIEITRPIAMIFCACFHLMNSRLFSIGMFPYVCLATMPLFCAENWPRKLLNIFHNNGTYNPKPNPTCIYKLDEINQYKDLQLPRDVTWKHKLVVALLLTHCGFQVFLPYSHFITKGYNNWTNGLYGYSWDMMVHSWNTALVVIKVVDNNSGEEFFLDPEAWTQNDRWTKHADMCLQYAHCLKNNLLLDLEHEKSRTSSEDSKEVGLRHITSENISIYVDVWCSLNGRFQQRMYDPNYDLLKANWSPFRPVEWLKPVLTEYNDLRSQMNHITQEVYSWSNYTDVLFIADFPGLYLENFITEDLRNVTLMVLEGEVFYEVEDEHSAQSFGTKLSQNQSVPVEVGMFHKIHTISATPSCYMYIYVNKSREHLGDVPGPADSDRDVMYSPFPLIEDVQFRIDSFLLMINHISNSFLHVLYNQPLIRRTRLPLSQ</sequence>
<feature type="domain" description="HTTM-like" evidence="8">
    <location>
        <begin position="48"/>
        <end position="306"/>
    </location>
</feature>
<evidence type="ECO:0000313" key="10">
    <source>
        <dbReference type="Proteomes" id="UP001168821"/>
    </source>
</evidence>
<comment type="caution">
    <text evidence="9">The sequence shown here is derived from an EMBL/GenBank/DDBJ whole genome shotgun (WGS) entry which is preliminary data.</text>
</comment>
<feature type="transmembrane region" description="Helical" evidence="7">
    <location>
        <begin position="245"/>
        <end position="263"/>
    </location>
</feature>
<evidence type="ECO:0000256" key="7">
    <source>
        <dbReference type="SAM" id="Phobius"/>
    </source>
</evidence>
<accession>A0AA38IM79</accession>
<dbReference type="PANTHER" id="PTHR12639">
    <property type="entry name" value="VITAMIN K-DEPENDENT GAMMA-CARBOXYLASE"/>
    <property type="match status" value="1"/>
</dbReference>
<evidence type="ECO:0000256" key="3">
    <source>
        <dbReference type="ARBA" id="ARBA00022989"/>
    </source>
</evidence>
<evidence type="ECO:0000256" key="5">
    <source>
        <dbReference type="ARBA" id="ARBA00023157"/>
    </source>
</evidence>
<evidence type="ECO:0000256" key="1">
    <source>
        <dbReference type="ARBA" id="ARBA00004127"/>
    </source>
</evidence>
<dbReference type="Pfam" id="PF05090">
    <property type="entry name" value="HTTM"/>
    <property type="match status" value="1"/>
</dbReference>
<gene>
    <name evidence="9" type="ORF">Zmor_015338</name>
</gene>
<keyword evidence="4 7" id="KW-0472">Membrane</keyword>
<dbReference type="InterPro" id="IPR053934">
    <property type="entry name" value="HTTM_dom"/>
</dbReference>
<reference evidence="9" key="1">
    <citation type="journal article" date="2023" name="G3 (Bethesda)">
        <title>Whole genome assemblies of Zophobas morio and Tenebrio molitor.</title>
        <authorList>
            <person name="Kaur S."/>
            <person name="Stinson S.A."/>
            <person name="diCenzo G.C."/>
        </authorList>
    </citation>
    <scope>NUCLEOTIDE SEQUENCE</scope>
    <source>
        <strain evidence="9">QUZm001</strain>
    </source>
</reference>
<keyword evidence="6" id="KW-0456">Lyase</keyword>
<dbReference type="InterPro" id="IPR007782">
    <property type="entry name" value="VKG_COase"/>
</dbReference>
<evidence type="ECO:0000256" key="6">
    <source>
        <dbReference type="ARBA" id="ARBA00023239"/>
    </source>
</evidence>
<evidence type="ECO:0000256" key="4">
    <source>
        <dbReference type="ARBA" id="ARBA00023136"/>
    </source>
</evidence>
<evidence type="ECO:0000256" key="2">
    <source>
        <dbReference type="ARBA" id="ARBA00022692"/>
    </source>
</evidence>
<keyword evidence="2 7" id="KW-0812">Transmembrane</keyword>
<dbReference type="SMART" id="SM00752">
    <property type="entry name" value="HTTM"/>
    <property type="match status" value="1"/>
</dbReference>
<keyword evidence="10" id="KW-1185">Reference proteome</keyword>
<keyword evidence="5" id="KW-1015">Disulfide bond</keyword>
<evidence type="ECO:0000313" key="9">
    <source>
        <dbReference type="EMBL" id="KAJ3656249.1"/>
    </source>
</evidence>
<comment type="subcellular location">
    <subcellularLocation>
        <location evidence="1">Endomembrane system</location>
        <topology evidence="1">Multi-pass membrane protein</topology>
    </subcellularLocation>
</comment>
<feature type="transmembrane region" description="Helical" evidence="7">
    <location>
        <begin position="284"/>
        <end position="301"/>
    </location>
</feature>
<feature type="transmembrane region" description="Helical" evidence="7">
    <location>
        <begin position="188"/>
        <end position="205"/>
    </location>
</feature>
<evidence type="ECO:0000259" key="8">
    <source>
        <dbReference type="SMART" id="SM00752"/>
    </source>
</evidence>
<feature type="transmembrane region" description="Helical" evidence="7">
    <location>
        <begin position="153"/>
        <end position="176"/>
    </location>
</feature>
<dbReference type="EMBL" id="JALNTZ010000004">
    <property type="protein sequence ID" value="KAJ3656249.1"/>
    <property type="molecule type" value="Genomic_DNA"/>
</dbReference>
<dbReference type="PANTHER" id="PTHR12639:SF6">
    <property type="entry name" value="VITAMIN K-DEPENDENT GAMMA-CARBOXYLASE"/>
    <property type="match status" value="1"/>
</dbReference>
<protein>
    <recommendedName>
        <fullName evidence="8">HTTM-like domain-containing protein</fullName>
    </recommendedName>
</protein>
<organism evidence="9 10">
    <name type="scientific">Zophobas morio</name>
    <dbReference type="NCBI Taxonomy" id="2755281"/>
    <lineage>
        <taxon>Eukaryota</taxon>
        <taxon>Metazoa</taxon>
        <taxon>Ecdysozoa</taxon>
        <taxon>Arthropoda</taxon>
        <taxon>Hexapoda</taxon>
        <taxon>Insecta</taxon>
        <taxon>Pterygota</taxon>
        <taxon>Neoptera</taxon>
        <taxon>Endopterygota</taxon>
        <taxon>Coleoptera</taxon>
        <taxon>Polyphaga</taxon>
        <taxon>Cucujiformia</taxon>
        <taxon>Tenebrionidae</taxon>
        <taxon>Zophobas</taxon>
    </lineage>
</organism>
<proteinExistence type="predicted"/>
<dbReference type="Pfam" id="PF22777">
    <property type="entry name" value="VKGC_lumenal_dom"/>
    <property type="match status" value="1"/>
</dbReference>